<proteinExistence type="inferred from homology"/>
<dbReference type="PANTHER" id="PTHR30026">
    <property type="entry name" value="OUTER MEMBRANE PROTEIN TOLC"/>
    <property type="match status" value="1"/>
</dbReference>
<evidence type="ECO:0000256" key="6">
    <source>
        <dbReference type="ARBA" id="ARBA00023136"/>
    </source>
</evidence>
<dbReference type="Proteomes" id="UP000233535">
    <property type="component" value="Unassembled WGS sequence"/>
</dbReference>
<dbReference type="GO" id="GO:0015288">
    <property type="term" value="F:porin activity"/>
    <property type="evidence" value="ECO:0007669"/>
    <property type="project" value="TreeGrafter"/>
</dbReference>
<keyword evidence="4" id="KW-1134">Transmembrane beta strand</keyword>
<name>A0A2N3HUV7_9BACT</name>
<evidence type="ECO:0000256" key="7">
    <source>
        <dbReference type="ARBA" id="ARBA00023237"/>
    </source>
</evidence>
<dbReference type="OrthoDB" id="9811587at2"/>
<dbReference type="EMBL" id="MVDD01000011">
    <property type="protein sequence ID" value="PKQ61840.1"/>
    <property type="molecule type" value="Genomic_DNA"/>
</dbReference>
<dbReference type="InterPro" id="IPR003423">
    <property type="entry name" value="OMP_efflux"/>
</dbReference>
<evidence type="ECO:0000256" key="5">
    <source>
        <dbReference type="ARBA" id="ARBA00022692"/>
    </source>
</evidence>
<gene>
    <name evidence="8" type="ORF">BZG02_14540</name>
</gene>
<keyword evidence="7" id="KW-0998">Cell outer membrane</keyword>
<accession>A0A2N3HUV7</accession>
<keyword evidence="5" id="KW-0812">Transmembrane</keyword>
<evidence type="ECO:0000256" key="4">
    <source>
        <dbReference type="ARBA" id="ARBA00022452"/>
    </source>
</evidence>
<comment type="caution">
    <text evidence="8">The sequence shown here is derived from an EMBL/GenBank/DDBJ whole genome shotgun (WGS) entry which is preliminary data.</text>
</comment>
<dbReference type="GO" id="GO:1990281">
    <property type="term" value="C:efflux pump complex"/>
    <property type="evidence" value="ECO:0007669"/>
    <property type="project" value="TreeGrafter"/>
</dbReference>
<dbReference type="PANTHER" id="PTHR30026:SF20">
    <property type="entry name" value="OUTER MEMBRANE PROTEIN TOLC"/>
    <property type="match status" value="1"/>
</dbReference>
<dbReference type="GO" id="GO:0009279">
    <property type="term" value="C:cell outer membrane"/>
    <property type="evidence" value="ECO:0007669"/>
    <property type="project" value="UniProtKB-SubCell"/>
</dbReference>
<dbReference type="InterPro" id="IPR051906">
    <property type="entry name" value="TolC-like"/>
</dbReference>
<dbReference type="RefSeq" id="WP_101262179.1">
    <property type="nucleotide sequence ID" value="NZ_MVDD01000011.1"/>
</dbReference>
<evidence type="ECO:0000256" key="3">
    <source>
        <dbReference type="ARBA" id="ARBA00022448"/>
    </source>
</evidence>
<evidence type="ECO:0000313" key="9">
    <source>
        <dbReference type="Proteomes" id="UP000233535"/>
    </source>
</evidence>
<protein>
    <recommendedName>
        <fullName evidence="10">Transporter</fullName>
    </recommendedName>
</protein>
<sequence length="444" mass="49148">MIKHFILIQIIVLGIIPKLIQAQEQAFSLNDCINYAWENSTEISRANNSTAIQKAYLSQSKAERGPNLFLNGSQTISSTKNYEYSDTDESWKQNSSSKLSVSLNSEITLYNGAKLKNTIAQNKTKLAASDTDIQTEKELISLNILSSYITTLLAIKNVNNSDVQLASTAKQFELAEARKAAGIISTTDFLNIKSQYASDKAVFVDAKNTLRVNMVALMQLMNMPINDSFTIQEPNIDALLKTVSVTDANFIYNVALGIQPSIKVAELNLKSAQMNIKLAQADAMPQLSLGGSIGTGYSSDLDPVNFSDQFSNQINPSIGLSLSVPIFQRKKVKTNVKIANIQTHNEALTLIDLKTDLRKYIEQACTDAQIASSNYLALQEQYDAENESYQLSNEMFTQGMINSVDFLTSKNNLVSAENKLTQAKYNVLLQNKIIDYYLGNTILF</sequence>
<keyword evidence="3" id="KW-0813">Transport</keyword>
<keyword evidence="6" id="KW-0472">Membrane</keyword>
<dbReference type="Pfam" id="PF02321">
    <property type="entry name" value="OEP"/>
    <property type="match status" value="2"/>
</dbReference>
<dbReference type="AlphaFoldDB" id="A0A2N3HUV7"/>
<reference evidence="8 9" key="1">
    <citation type="journal article" date="2017" name="Front. Microbiol.">
        <title>Labilibaculum manganireducens gen. nov., sp. nov. and Labilibaculum filiforme sp. nov., Novel Bacteroidetes Isolated from Subsurface Sediments of the Baltic Sea.</title>
        <authorList>
            <person name="Vandieken V."/>
            <person name="Marshall I.P."/>
            <person name="Niemann H."/>
            <person name="Engelen B."/>
            <person name="Cypionka H."/>
        </authorList>
    </citation>
    <scope>NUCLEOTIDE SEQUENCE [LARGE SCALE GENOMIC DNA]</scope>
    <source>
        <strain evidence="8 9">59.16B</strain>
    </source>
</reference>
<evidence type="ECO:0000256" key="2">
    <source>
        <dbReference type="ARBA" id="ARBA00007613"/>
    </source>
</evidence>
<comment type="subcellular location">
    <subcellularLocation>
        <location evidence="1">Cell outer membrane</location>
    </subcellularLocation>
</comment>
<organism evidence="8 9">
    <name type="scientific">Labilibaculum filiforme</name>
    <dbReference type="NCBI Taxonomy" id="1940526"/>
    <lineage>
        <taxon>Bacteria</taxon>
        <taxon>Pseudomonadati</taxon>
        <taxon>Bacteroidota</taxon>
        <taxon>Bacteroidia</taxon>
        <taxon>Marinilabiliales</taxon>
        <taxon>Marinifilaceae</taxon>
        <taxon>Labilibaculum</taxon>
    </lineage>
</organism>
<evidence type="ECO:0000256" key="1">
    <source>
        <dbReference type="ARBA" id="ARBA00004442"/>
    </source>
</evidence>
<dbReference type="GO" id="GO:0015562">
    <property type="term" value="F:efflux transmembrane transporter activity"/>
    <property type="evidence" value="ECO:0007669"/>
    <property type="project" value="InterPro"/>
</dbReference>
<evidence type="ECO:0000313" key="8">
    <source>
        <dbReference type="EMBL" id="PKQ61840.1"/>
    </source>
</evidence>
<keyword evidence="9" id="KW-1185">Reference proteome</keyword>
<dbReference type="SUPFAM" id="SSF56954">
    <property type="entry name" value="Outer membrane efflux proteins (OEP)"/>
    <property type="match status" value="1"/>
</dbReference>
<dbReference type="Gene3D" id="1.20.1600.10">
    <property type="entry name" value="Outer membrane efflux proteins (OEP)"/>
    <property type="match status" value="1"/>
</dbReference>
<comment type="similarity">
    <text evidence="2">Belongs to the outer membrane factor (OMF) (TC 1.B.17) family.</text>
</comment>
<evidence type="ECO:0008006" key="10">
    <source>
        <dbReference type="Google" id="ProtNLM"/>
    </source>
</evidence>